<gene>
    <name evidence="1" type="ORF">HPB50_009387</name>
</gene>
<accession>A0ACB7SUQ9</accession>
<organism evidence="1 2">
    <name type="scientific">Hyalomma asiaticum</name>
    <name type="common">Tick</name>
    <dbReference type="NCBI Taxonomy" id="266040"/>
    <lineage>
        <taxon>Eukaryota</taxon>
        <taxon>Metazoa</taxon>
        <taxon>Ecdysozoa</taxon>
        <taxon>Arthropoda</taxon>
        <taxon>Chelicerata</taxon>
        <taxon>Arachnida</taxon>
        <taxon>Acari</taxon>
        <taxon>Parasitiformes</taxon>
        <taxon>Ixodida</taxon>
        <taxon>Ixodoidea</taxon>
        <taxon>Ixodidae</taxon>
        <taxon>Hyalomminae</taxon>
        <taxon>Hyalomma</taxon>
    </lineage>
</organism>
<proteinExistence type="predicted"/>
<evidence type="ECO:0000313" key="1">
    <source>
        <dbReference type="EMBL" id="KAH6938453.1"/>
    </source>
</evidence>
<reference evidence="1" key="1">
    <citation type="submission" date="2020-05" db="EMBL/GenBank/DDBJ databases">
        <title>Large-scale comparative analyses of tick genomes elucidate their genetic diversity and vector capacities.</title>
        <authorList>
            <person name="Jia N."/>
            <person name="Wang J."/>
            <person name="Shi W."/>
            <person name="Du L."/>
            <person name="Sun Y."/>
            <person name="Zhan W."/>
            <person name="Jiang J."/>
            <person name="Wang Q."/>
            <person name="Zhang B."/>
            <person name="Ji P."/>
            <person name="Sakyi L.B."/>
            <person name="Cui X."/>
            <person name="Yuan T."/>
            <person name="Jiang B."/>
            <person name="Yang W."/>
            <person name="Lam T.T.-Y."/>
            <person name="Chang Q."/>
            <person name="Ding S."/>
            <person name="Wang X."/>
            <person name="Zhu J."/>
            <person name="Ruan X."/>
            <person name="Zhao L."/>
            <person name="Wei J."/>
            <person name="Que T."/>
            <person name="Du C."/>
            <person name="Cheng J."/>
            <person name="Dai P."/>
            <person name="Han X."/>
            <person name="Huang E."/>
            <person name="Gao Y."/>
            <person name="Liu J."/>
            <person name="Shao H."/>
            <person name="Ye R."/>
            <person name="Li L."/>
            <person name="Wei W."/>
            <person name="Wang X."/>
            <person name="Wang C."/>
            <person name="Yang T."/>
            <person name="Huo Q."/>
            <person name="Li W."/>
            <person name="Guo W."/>
            <person name="Chen H."/>
            <person name="Zhou L."/>
            <person name="Ni X."/>
            <person name="Tian J."/>
            <person name="Zhou Y."/>
            <person name="Sheng Y."/>
            <person name="Liu T."/>
            <person name="Pan Y."/>
            <person name="Xia L."/>
            <person name="Li J."/>
            <person name="Zhao F."/>
            <person name="Cao W."/>
        </authorList>
    </citation>
    <scope>NUCLEOTIDE SEQUENCE</scope>
    <source>
        <strain evidence="1">Hyas-2018</strain>
    </source>
</reference>
<dbReference type="EMBL" id="CM023482">
    <property type="protein sequence ID" value="KAH6938453.1"/>
    <property type="molecule type" value="Genomic_DNA"/>
</dbReference>
<protein>
    <submittedName>
        <fullName evidence="1">Uncharacterized protein</fullName>
    </submittedName>
</protein>
<evidence type="ECO:0000313" key="2">
    <source>
        <dbReference type="Proteomes" id="UP000821845"/>
    </source>
</evidence>
<dbReference type="Proteomes" id="UP000821845">
    <property type="component" value="Chromosome 2"/>
</dbReference>
<comment type="caution">
    <text evidence="1">The sequence shown here is derived from an EMBL/GenBank/DDBJ whole genome shotgun (WGS) entry which is preliminary data.</text>
</comment>
<sequence>MCRTEPDPCRPEDSLDKCTPEQRDTIRRFHLAMGAMQKTLCAAPPAVLANLTATSSCWDEKVFRECTLGDATKPLGRHLLGVARTDEQCRLLRSSWSGCLEQSYSFLRRCEETPDVRGARSLLLDFLDRLQPCP</sequence>
<keyword evidence="2" id="KW-1185">Reference proteome</keyword>
<name>A0ACB7SUQ9_HYAAI</name>